<dbReference type="Gene3D" id="1.10.287.130">
    <property type="match status" value="1"/>
</dbReference>
<evidence type="ECO:0000256" key="1">
    <source>
        <dbReference type="ARBA" id="ARBA00000085"/>
    </source>
</evidence>
<organism evidence="7 8">
    <name type="scientific">Massilia solisilvae</name>
    <dbReference type="NCBI Taxonomy" id="1811225"/>
    <lineage>
        <taxon>Bacteria</taxon>
        <taxon>Pseudomonadati</taxon>
        <taxon>Pseudomonadota</taxon>
        <taxon>Betaproteobacteria</taxon>
        <taxon>Burkholderiales</taxon>
        <taxon>Oxalobacteraceae</taxon>
        <taxon>Telluria group</taxon>
        <taxon>Massilia</taxon>
    </lineage>
</organism>
<feature type="domain" description="Response regulatory" evidence="6">
    <location>
        <begin position="177"/>
        <end position="292"/>
    </location>
</feature>
<dbReference type="SUPFAM" id="SSF52172">
    <property type="entry name" value="CheY-like"/>
    <property type="match status" value="2"/>
</dbReference>
<evidence type="ECO:0000313" key="7">
    <source>
        <dbReference type="EMBL" id="MCS0609285.1"/>
    </source>
</evidence>
<comment type="caution">
    <text evidence="7">The sequence shown here is derived from an EMBL/GenBank/DDBJ whole genome shotgun (WGS) entry which is preliminary data.</text>
</comment>
<dbReference type="PANTHER" id="PTHR43547">
    <property type="entry name" value="TWO-COMPONENT HISTIDINE KINASE"/>
    <property type="match status" value="1"/>
</dbReference>
<dbReference type="SMART" id="SM00388">
    <property type="entry name" value="HisKA"/>
    <property type="match status" value="1"/>
</dbReference>
<dbReference type="SMART" id="SM00448">
    <property type="entry name" value="REC"/>
    <property type="match status" value="2"/>
</dbReference>
<sequence>MDKSAAILIVDDYLLIRTAVRQVLAELGFINVFQADNGKAAQDVMLKQRIDVVIGDWGMPVMSGIDLLKWMRRDAQYADTPFMMLTAEANPASVRTALAAGVNAYMIKPFTVHSFASKFMAMLGPMLEGGPAAQLVAPVAPPAPAVLARPAVLPDGAAAADVIGLEPPIAERLRKCTVLIVDDIATNIEVLAGALKDEYAIKVAINGKKALEIANAFHVDLILLDIMMPVMDGFEVCRQLKANPRTADIPIIFLSARDGVEDVVAGLKLGAVDYVSKPADPTILKARLSAHLTLATAMADLKRQNDLLVENAHLREDVERMTRHDLKSPIAVALHGAQALLGSELTDSQRESARMIEQAAGNALEMINRTLDVYKMEQGQYQPRLESFDLFALLDKVARQTELAFGARALTVRVSNMPADVRCLAEPMLCYSLFNNALKNAAEASPDGAAVTVEFAPGYGCVHVVIENQGEVPAAMRGHFFDKYAPSEKVGGHGLGTYSIRLMAEVQGGDATMDTGDGVTRLTITLPSA</sequence>
<accession>A0ABT2BMI1</accession>
<dbReference type="Proteomes" id="UP001205861">
    <property type="component" value="Unassembled WGS sequence"/>
</dbReference>
<evidence type="ECO:0000259" key="6">
    <source>
        <dbReference type="PROSITE" id="PS50110"/>
    </source>
</evidence>
<dbReference type="PROSITE" id="PS50109">
    <property type="entry name" value="HIS_KIN"/>
    <property type="match status" value="1"/>
</dbReference>
<dbReference type="InterPro" id="IPR003661">
    <property type="entry name" value="HisK_dim/P_dom"/>
</dbReference>
<dbReference type="PANTHER" id="PTHR43547:SF2">
    <property type="entry name" value="HYBRID SIGNAL TRANSDUCTION HISTIDINE KINASE C"/>
    <property type="match status" value="1"/>
</dbReference>
<dbReference type="InterPro" id="IPR005467">
    <property type="entry name" value="His_kinase_dom"/>
</dbReference>
<dbReference type="Pfam" id="PF02518">
    <property type="entry name" value="HATPase_c"/>
    <property type="match status" value="1"/>
</dbReference>
<dbReference type="CDD" id="cd00082">
    <property type="entry name" value="HisKA"/>
    <property type="match status" value="1"/>
</dbReference>
<dbReference type="InterPro" id="IPR001789">
    <property type="entry name" value="Sig_transdc_resp-reg_receiver"/>
</dbReference>
<dbReference type="EMBL" id="JANUGV010000003">
    <property type="protein sequence ID" value="MCS0609285.1"/>
    <property type="molecule type" value="Genomic_DNA"/>
</dbReference>
<evidence type="ECO:0000256" key="2">
    <source>
        <dbReference type="ARBA" id="ARBA00012438"/>
    </source>
</evidence>
<dbReference type="Pfam" id="PF00512">
    <property type="entry name" value="HisKA"/>
    <property type="match status" value="1"/>
</dbReference>
<dbReference type="InterPro" id="IPR011006">
    <property type="entry name" value="CheY-like_superfamily"/>
</dbReference>
<evidence type="ECO:0000256" key="4">
    <source>
        <dbReference type="PROSITE-ProRule" id="PRU00169"/>
    </source>
</evidence>
<dbReference type="RefSeq" id="WP_258856943.1">
    <property type="nucleotide sequence ID" value="NZ_JANUGV010000003.1"/>
</dbReference>
<feature type="domain" description="Response regulatory" evidence="6">
    <location>
        <begin position="6"/>
        <end position="123"/>
    </location>
</feature>
<feature type="domain" description="Histidine kinase" evidence="5">
    <location>
        <begin position="321"/>
        <end position="529"/>
    </location>
</feature>
<dbReference type="SMART" id="SM00387">
    <property type="entry name" value="HATPase_c"/>
    <property type="match status" value="1"/>
</dbReference>
<evidence type="ECO:0000259" key="5">
    <source>
        <dbReference type="PROSITE" id="PS50109"/>
    </source>
</evidence>
<feature type="modified residue" description="4-aspartylphosphate" evidence="4">
    <location>
        <position position="56"/>
    </location>
</feature>
<keyword evidence="3 4" id="KW-0597">Phosphoprotein</keyword>
<feature type="modified residue" description="4-aspartylphosphate" evidence="4">
    <location>
        <position position="225"/>
    </location>
</feature>
<keyword evidence="8" id="KW-1185">Reference proteome</keyword>
<dbReference type="CDD" id="cd19920">
    <property type="entry name" value="REC_PA4781-like"/>
    <property type="match status" value="1"/>
</dbReference>
<name>A0ABT2BMI1_9BURK</name>
<dbReference type="InterPro" id="IPR036890">
    <property type="entry name" value="HATPase_C_sf"/>
</dbReference>
<reference evidence="7 8" key="1">
    <citation type="submission" date="2022-08" db="EMBL/GenBank/DDBJ databases">
        <title>Reclassification of Massilia species as members of the genera Telluria, Duganella, Pseudoduganella, Mokoshia gen. nov. and Zemynaea gen. nov. using orthogonal and non-orthogonal genome-based approaches.</title>
        <authorList>
            <person name="Bowman J.P."/>
        </authorList>
    </citation>
    <scope>NUCLEOTIDE SEQUENCE [LARGE SCALE GENOMIC DNA]</scope>
    <source>
        <strain evidence="7 8">JCM 31607</strain>
    </source>
</reference>
<dbReference type="SUPFAM" id="SSF47384">
    <property type="entry name" value="Homodimeric domain of signal transducing histidine kinase"/>
    <property type="match status" value="1"/>
</dbReference>
<evidence type="ECO:0000256" key="3">
    <source>
        <dbReference type="ARBA" id="ARBA00022553"/>
    </source>
</evidence>
<protein>
    <recommendedName>
        <fullName evidence="2">histidine kinase</fullName>
        <ecNumber evidence="2">2.7.13.3</ecNumber>
    </recommendedName>
</protein>
<dbReference type="Pfam" id="PF00072">
    <property type="entry name" value="Response_reg"/>
    <property type="match status" value="2"/>
</dbReference>
<dbReference type="SUPFAM" id="SSF55874">
    <property type="entry name" value="ATPase domain of HSP90 chaperone/DNA topoisomerase II/histidine kinase"/>
    <property type="match status" value="1"/>
</dbReference>
<dbReference type="EC" id="2.7.13.3" evidence="2"/>
<proteinExistence type="predicted"/>
<dbReference type="PROSITE" id="PS50110">
    <property type="entry name" value="RESPONSE_REGULATORY"/>
    <property type="match status" value="2"/>
</dbReference>
<comment type="catalytic activity">
    <reaction evidence="1">
        <text>ATP + protein L-histidine = ADP + protein N-phospho-L-histidine.</text>
        <dbReference type="EC" id="2.7.13.3"/>
    </reaction>
</comment>
<gene>
    <name evidence="7" type="ORF">NX773_14030</name>
</gene>
<dbReference type="InterPro" id="IPR036097">
    <property type="entry name" value="HisK_dim/P_sf"/>
</dbReference>
<evidence type="ECO:0000313" key="8">
    <source>
        <dbReference type="Proteomes" id="UP001205861"/>
    </source>
</evidence>
<dbReference type="Gene3D" id="3.40.50.2300">
    <property type="match status" value="2"/>
</dbReference>
<dbReference type="Gene3D" id="3.30.565.10">
    <property type="entry name" value="Histidine kinase-like ATPase, C-terminal domain"/>
    <property type="match status" value="1"/>
</dbReference>
<dbReference type="InterPro" id="IPR003594">
    <property type="entry name" value="HATPase_dom"/>
</dbReference>